<feature type="region of interest" description="Disordered" evidence="1">
    <location>
        <begin position="1"/>
        <end position="59"/>
    </location>
</feature>
<evidence type="ECO:0000313" key="3">
    <source>
        <dbReference type="Proteomes" id="UP000239899"/>
    </source>
</evidence>
<evidence type="ECO:0000256" key="1">
    <source>
        <dbReference type="SAM" id="MobiDB-lite"/>
    </source>
</evidence>
<protein>
    <submittedName>
        <fullName evidence="2">Chaperone-like</fullName>
    </submittedName>
</protein>
<feature type="compositionally biased region" description="Low complexity" evidence="1">
    <location>
        <begin position="1"/>
        <end position="17"/>
    </location>
</feature>
<dbReference type="OrthoDB" id="10336176at2759"/>
<gene>
    <name evidence="2" type="ORF">C2E21_3795</name>
</gene>
<dbReference type="AlphaFoldDB" id="A0A2P6TTX5"/>
<proteinExistence type="predicted"/>
<keyword evidence="3" id="KW-1185">Reference proteome</keyword>
<organism evidence="2 3">
    <name type="scientific">Chlorella sorokiniana</name>
    <name type="common">Freshwater green alga</name>
    <dbReference type="NCBI Taxonomy" id="3076"/>
    <lineage>
        <taxon>Eukaryota</taxon>
        <taxon>Viridiplantae</taxon>
        <taxon>Chlorophyta</taxon>
        <taxon>core chlorophytes</taxon>
        <taxon>Trebouxiophyceae</taxon>
        <taxon>Chlorellales</taxon>
        <taxon>Chlorellaceae</taxon>
        <taxon>Chlorella clade</taxon>
        <taxon>Chlorella</taxon>
    </lineage>
</organism>
<reference evidence="2 3" key="1">
    <citation type="journal article" date="2018" name="Plant J.">
        <title>Genome sequences of Chlorella sorokiniana UTEX 1602 and Micractinium conductrix SAG 241.80: implications to maltose excretion by a green alga.</title>
        <authorList>
            <person name="Arriola M.B."/>
            <person name="Velmurugan N."/>
            <person name="Zhang Y."/>
            <person name="Plunkett M.H."/>
            <person name="Hondzo H."/>
            <person name="Barney B.M."/>
        </authorList>
    </citation>
    <scope>NUCLEOTIDE SEQUENCE [LARGE SCALE GENOMIC DNA]</scope>
    <source>
        <strain evidence="3">UTEX 1602</strain>
    </source>
</reference>
<dbReference type="Proteomes" id="UP000239899">
    <property type="component" value="Unassembled WGS sequence"/>
</dbReference>
<name>A0A2P6TTX5_CHLSO</name>
<evidence type="ECO:0000313" key="2">
    <source>
        <dbReference type="EMBL" id="PRW57520.1"/>
    </source>
</evidence>
<sequence>MLASARAPPASAALPARAPDRLAPLRRRLQRLAASQQPAQQAAQQQQQGEQQSFVSEEERHTLSASQIEFLERKRRAAAGLGPLFPDCCTCEQCGGSGAAPCHQCNGTGVNDGDKAAELFQNERNEIIQRNGLADNRWFFQADAPCWLCRGGKTLGCPDCGGSGMRSRSGFVAD</sequence>
<comment type="caution">
    <text evidence="2">The sequence shown here is derived from an EMBL/GenBank/DDBJ whole genome shotgun (WGS) entry which is preliminary data.</text>
</comment>
<dbReference type="EMBL" id="LHPG02000007">
    <property type="protein sequence ID" value="PRW57520.1"/>
    <property type="molecule type" value="Genomic_DNA"/>
</dbReference>
<dbReference type="PANTHER" id="PTHR15852:SF51">
    <property type="entry name" value="PROTEIN BUNDLE SHEATH DEFECTIVE 2, CHLOROPLASTIC"/>
    <property type="match status" value="1"/>
</dbReference>
<feature type="compositionally biased region" description="Low complexity" evidence="1">
    <location>
        <begin position="31"/>
        <end position="48"/>
    </location>
</feature>
<accession>A0A2P6TTX5</accession>
<dbReference type="PANTHER" id="PTHR15852">
    <property type="entry name" value="PLASTID TRANSCRIPTIONALLY ACTIVE PROTEIN"/>
    <property type="match status" value="1"/>
</dbReference>